<evidence type="ECO:0000256" key="7">
    <source>
        <dbReference type="ARBA" id="ARBA00023136"/>
    </source>
</evidence>
<protein>
    <recommendedName>
        <fullName evidence="11">Fluoride-specific ion channel FluC</fullName>
    </recommendedName>
</protein>
<feature type="binding site" evidence="11">
    <location>
        <position position="79"/>
    </location>
    <ligand>
        <name>Na(+)</name>
        <dbReference type="ChEBI" id="CHEBI:29101"/>
        <note>structural</note>
    </ligand>
</feature>
<reference evidence="12 13" key="1">
    <citation type="submission" date="2018-09" db="EMBL/GenBank/DDBJ databases">
        <authorList>
            <consortium name="Pathogen Informatics"/>
        </authorList>
    </citation>
    <scope>NUCLEOTIDE SEQUENCE [LARGE SCALE GENOMIC DNA]</scope>
    <source>
        <strain evidence="12 13">OH-22767</strain>
    </source>
</reference>
<dbReference type="GO" id="GO:0005886">
    <property type="term" value="C:plasma membrane"/>
    <property type="evidence" value="ECO:0007669"/>
    <property type="project" value="UniProtKB-SubCell"/>
</dbReference>
<dbReference type="GO" id="GO:0062054">
    <property type="term" value="F:fluoride channel activity"/>
    <property type="evidence" value="ECO:0007669"/>
    <property type="project" value="UniProtKB-UniRule"/>
</dbReference>
<dbReference type="NCBIfam" id="TIGR00494">
    <property type="entry name" value="crcB"/>
    <property type="match status" value="1"/>
</dbReference>
<dbReference type="GO" id="GO:0140114">
    <property type="term" value="P:cellular detoxification of fluoride"/>
    <property type="evidence" value="ECO:0007669"/>
    <property type="project" value="UniProtKB-UniRule"/>
</dbReference>
<feature type="transmembrane region" description="Helical" evidence="11">
    <location>
        <begin position="97"/>
        <end position="121"/>
    </location>
</feature>
<keyword evidence="11" id="KW-0479">Metal-binding</keyword>
<dbReference type="InterPro" id="IPR003691">
    <property type="entry name" value="FluC"/>
</dbReference>
<dbReference type="Pfam" id="PF02537">
    <property type="entry name" value="CRCB"/>
    <property type="match status" value="1"/>
</dbReference>
<dbReference type="RefSeq" id="WP_119058540.1">
    <property type="nucleotide sequence ID" value="NZ_UNSC01000008.1"/>
</dbReference>
<feature type="transmembrane region" description="Helical" evidence="11">
    <location>
        <begin position="33"/>
        <end position="56"/>
    </location>
</feature>
<evidence type="ECO:0000256" key="6">
    <source>
        <dbReference type="ARBA" id="ARBA00023065"/>
    </source>
</evidence>
<evidence type="ECO:0000256" key="9">
    <source>
        <dbReference type="ARBA" id="ARBA00035120"/>
    </source>
</evidence>
<keyword evidence="13" id="KW-1185">Reference proteome</keyword>
<organism evidence="12 13">
    <name type="scientific">Candidatus Ornithobacterium hominis</name>
    <dbReference type="NCBI Taxonomy" id="2497989"/>
    <lineage>
        <taxon>Bacteria</taxon>
        <taxon>Pseudomonadati</taxon>
        <taxon>Bacteroidota</taxon>
        <taxon>Flavobacteriia</taxon>
        <taxon>Flavobacteriales</taxon>
        <taxon>Weeksellaceae</taxon>
        <taxon>Ornithobacterium</taxon>
    </lineage>
</organism>
<dbReference type="OrthoDB" id="9815830at2"/>
<evidence type="ECO:0000256" key="8">
    <source>
        <dbReference type="ARBA" id="ARBA00023303"/>
    </source>
</evidence>
<keyword evidence="6 11" id="KW-0406">Ion transport</keyword>
<dbReference type="GO" id="GO:0046872">
    <property type="term" value="F:metal ion binding"/>
    <property type="evidence" value="ECO:0007669"/>
    <property type="project" value="UniProtKB-KW"/>
</dbReference>
<evidence type="ECO:0000256" key="5">
    <source>
        <dbReference type="ARBA" id="ARBA00022989"/>
    </source>
</evidence>
<dbReference type="HAMAP" id="MF_00454">
    <property type="entry name" value="FluC"/>
    <property type="match status" value="1"/>
</dbReference>
<comment type="similarity">
    <text evidence="9 11">Belongs to the fluoride channel Fluc/FEX (TC 1.A.43) family.</text>
</comment>
<accession>A0A383U3Y6</accession>
<keyword evidence="5 11" id="KW-1133">Transmembrane helix</keyword>
<keyword evidence="11" id="KW-0915">Sodium</keyword>
<evidence type="ECO:0000256" key="10">
    <source>
        <dbReference type="ARBA" id="ARBA00035585"/>
    </source>
</evidence>
<evidence type="ECO:0000256" key="1">
    <source>
        <dbReference type="ARBA" id="ARBA00004651"/>
    </source>
</evidence>
<dbReference type="PANTHER" id="PTHR28259">
    <property type="entry name" value="FLUORIDE EXPORT PROTEIN 1-RELATED"/>
    <property type="match status" value="1"/>
</dbReference>
<keyword evidence="7 11" id="KW-0472">Membrane</keyword>
<evidence type="ECO:0000256" key="4">
    <source>
        <dbReference type="ARBA" id="ARBA00022692"/>
    </source>
</evidence>
<sequence length="125" mass="13715">MLKQILLVGLGGGLGSILRYLTSILTEKYNTSLFPLATFTVNILGCLLIGLLIGLLGQNIQENQNLKLLLITGFCGGYTTFSAFASENFTLLQNHNYWTTLFYIGTSIIVGIIAVWIGFIITKHI</sequence>
<evidence type="ECO:0000313" key="12">
    <source>
        <dbReference type="EMBL" id="SZD74188.1"/>
    </source>
</evidence>
<keyword evidence="8 11" id="KW-0407">Ion channel</keyword>
<keyword evidence="2 11" id="KW-1003">Cell membrane</keyword>
<evidence type="ECO:0000256" key="3">
    <source>
        <dbReference type="ARBA" id="ARBA00022519"/>
    </source>
</evidence>
<dbReference type="AlphaFoldDB" id="A0A383U3Y6"/>
<keyword evidence="3" id="KW-0997">Cell inner membrane</keyword>
<gene>
    <name evidence="11 12" type="primary">crcB</name>
    <name evidence="11" type="synonym">fluC</name>
    <name evidence="12" type="ORF">SAMEA104719789_01646</name>
</gene>
<keyword evidence="4 11" id="KW-0812">Transmembrane</keyword>
<dbReference type="PANTHER" id="PTHR28259:SF1">
    <property type="entry name" value="FLUORIDE EXPORT PROTEIN 1-RELATED"/>
    <property type="match status" value="1"/>
</dbReference>
<name>A0A383U3Y6_9FLAO</name>
<dbReference type="Proteomes" id="UP000262142">
    <property type="component" value="Unassembled WGS sequence"/>
</dbReference>
<keyword evidence="11" id="KW-0813">Transport</keyword>
<feature type="binding site" evidence="11">
    <location>
        <position position="76"/>
    </location>
    <ligand>
        <name>Na(+)</name>
        <dbReference type="ChEBI" id="CHEBI:29101"/>
        <note>structural</note>
    </ligand>
</feature>
<comment type="activity regulation">
    <text evidence="11">Na(+) is not transported, but it plays an essential structural role and its presence is essential for fluoride channel function.</text>
</comment>
<comment type="subcellular location">
    <subcellularLocation>
        <location evidence="1 11">Cell membrane</location>
        <topology evidence="1 11">Multi-pass membrane protein</topology>
    </subcellularLocation>
</comment>
<comment type="function">
    <text evidence="11">Fluoride-specific ion channel. Important for reducing fluoride concentration in the cell, thus reducing its toxicity.</text>
</comment>
<evidence type="ECO:0000256" key="11">
    <source>
        <dbReference type="HAMAP-Rule" id="MF_00454"/>
    </source>
</evidence>
<dbReference type="EMBL" id="UNSC01000008">
    <property type="protein sequence ID" value="SZD74188.1"/>
    <property type="molecule type" value="Genomic_DNA"/>
</dbReference>
<proteinExistence type="inferred from homology"/>
<comment type="catalytic activity">
    <reaction evidence="10">
        <text>fluoride(in) = fluoride(out)</text>
        <dbReference type="Rhea" id="RHEA:76159"/>
        <dbReference type="ChEBI" id="CHEBI:17051"/>
    </reaction>
    <physiologicalReaction direction="left-to-right" evidence="10">
        <dbReference type="Rhea" id="RHEA:76160"/>
    </physiologicalReaction>
</comment>
<evidence type="ECO:0000256" key="2">
    <source>
        <dbReference type="ARBA" id="ARBA00022475"/>
    </source>
</evidence>
<evidence type="ECO:0000313" key="13">
    <source>
        <dbReference type="Proteomes" id="UP000262142"/>
    </source>
</evidence>
<feature type="transmembrane region" description="Helical" evidence="11">
    <location>
        <begin position="68"/>
        <end position="85"/>
    </location>
</feature>